<dbReference type="PANTHER" id="PTHR46438">
    <property type="entry name" value="ALPHA/BETA-HYDROLASES SUPERFAMILY PROTEIN"/>
    <property type="match status" value="1"/>
</dbReference>
<evidence type="ECO:0000256" key="1">
    <source>
        <dbReference type="SAM" id="Phobius"/>
    </source>
</evidence>
<dbReference type="InterPro" id="IPR029058">
    <property type="entry name" value="AB_hydrolase_fold"/>
</dbReference>
<evidence type="ECO:0000259" key="2">
    <source>
        <dbReference type="Pfam" id="PF12697"/>
    </source>
</evidence>
<gene>
    <name evidence="3" type="ORF">CFX1CAM_2253</name>
</gene>
<protein>
    <submittedName>
        <fullName evidence="3">Alpha/beta hydrolase fold protein</fullName>
    </submittedName>
</protein>
<keyword evidence="1" id="KW-1133">Transmembrane helix</keyword>
<dbReference type="PANTHER" id="PTHR46438:SF2">
    <property type="entry name" value="ALPHA_BETA-HYDROLASES SUPERFAMILY PROTEIN"/>
    <property type="match status" value="1"/>
</dbReference>
<dbReference type="InterPro" id="IPR000073">
    <property type="entry name" value="AB_hydrolase_1"/>
</dbReference>
<name>A0A1Y6K8W5_9CHLR</name>
<dbReference type="Pfam" id="PF12697">
    <property type="entry name" value="Abhydrolase_6"/>
    <property type="match status" value="1"/>
</dbReference>
<keyword evidence="1" id="KW-0472">Membrane</keyword>
<dbReference type="GO" id="GO:0016787">
    <property type="term" value="F:hydrolase activity"/>
    <property type="evidence" value="ECO:0007669"/>
    <property type="project" value="UniProtKB-KW"/>
</dbReference>
<dbReference type="SUPFAM" id="SSF53474">
    <property type="entry name" value="alpha/beta-Hydrolases"/>
    <property type="match status" value="1"/>
</dbReference>
<dbReference type="AlphaFoldDB" id="A0A1Y6K8W5"/>
<feature type="transmembrane region" description="Helical" evidence="1">
    <location>
        <begin position="12"/>
        <end position="33"/>
    </location>
</feature>
<proteinExistence type="predicted"/>
<accession>A0A1Y6K8W5</accession>
<reference evidence="4" key="1">
    <citation type="submission" date="2017-05" db="EMBL/GenBank/DDBJ databases">
        <authorList>
            <person name="Kirkegaard R."/>
            <person name="Mcilroy J S."/>
        </authorList>
    </citation>
    <scope>NUCLEOTIDE SEQUENCE [LARGE SCALE GENOMIC DNA]</scope>
</reference>
<keyword evidence="4" id="KW-1185">Reference proteome</keyword>
<feature type="domain" description="AB hydrolase-1" evidence="2">
    <location>
        <begin position="76"/>
        <end position="292"/>
    </location>
</feature>
<dbReference type="Proteomes" id="UP000195514">
    <property type="component" value="Chromosome I"/>
</dbReference>
<evidence type="ECO:0000313" key="3">
    <source>
        <dbReference type="EMBL" id="SMX55318.1"/>
    </source>
</evidence>
<keyword evidence="3" id="KW-0378">Hydrolase</keyword>
<dbReference type="EMBL" id="LT859958">
    <property type="protein sequence ID" value="SMX55318.1"/>
    <property type="molecule type" value="Genomic_DNA"/>
</dbReference>
<evidence type="ECO:0000313" key="4">
    <source>
        <dbReference type="Proteomes" id="UP000195514"/>
    </source>
</evidence>
<dbReference type="RefSeq" id="WP_197687136.1">
    <property type="nucleotide sequence ID" value="NZ_LT859958.1"/>
</dbReference>
<keyword evidence="1" id="KW-0812">Transmembrane</keyword>
<dbReference type="Gene3D" id="3.40.50.1820">
    <property type="entry name" value="alpha/beta hydrolase"/>
    <property type="match status" value="1"/>
</dbReference>
<sequence>MKKAIKKTVKGFAWGTSGLLSGMAAAVAGWILFSRKYIRHDMPLDKALDADRHDFFSQHAGRISYYASTSDKGTPLVLLHSINAAPSAYEMKPLFEHYQGQRPVYALDLPGFGWSERSDRLYSPQLYQHAIHDFLKEVVKKPADVIALSLSCEFAARAAVLSPDLFRSLVMISPTGFNPPRMDKFAQSAARSGARNTFYTGLAVPLWNRPLYDLVTIRPSIHYFLNKVFEGLVPEEFVDYAYQTAHQPGAQYAPTFFLSGKLFTPAVRETVYMALKPPVLAIYDHGPFTNYDMLPMVLRECKNWKGVRISPTRGLPHWEEPQRLFNTLNNFWAGL</sequence>
<organism evidence="3 4">
    <name type="scientific">Candidatus Brevifilum fermentans</name>
    <dbReference type="NCBI Taxonomy" id="1986204"/>
    <lineage>
        <taxon>Bacteria</taxon>
        <taxon>Bacillati</taxon>
        <taxon>Chloroflexota</taxon>
        <taxon>Anaerolineae</taxon>
        <taxon>Anaerolineales</taxon>
        <taxon>Anaerolineaceae</taxon>
        <taxon>Candidatus Brevifilum</taxon>
    </lineage>
</organism>
<dbReference type="KEGG" id="abat:CFX1CAM_2253"/>